<evidence type="ECO:0000256" key="1">
    <source>
        <dbReference type="SAM" id="MobiDB-lite"/>
    </source>
</evidence>
<gene>
    <name evidence="2" type="ORF">AACH00_18480</name>
</gene>
<dbReference type="RefSeq" id="WP_341400658.1">
    <property type="nucleotide sequence ID" value="NZ_JBBUTI010000016.1"/>
</dbReference>
<keyword evidence="3" id="KW-1185">Reference proteome</keyword>
<evidence type="ECO:0000313" key="3">
    <source>
        <dbReference type="Proteomes" id="UP001379945"/>
    </source>
</evidence>
<feature type="region of interest" description="Disordered" evidence="1">
    <location>
        <begin position="61"/>
        <end position="115"/>
    </location>
</feature>
<sequence>MQALLTAAIVLACACYATWALMPVSWRRRVANRALSVPQLAGMGWLQRAARRGGACGCDGCDGPPAGASKSSTSGAAVQVITLHPRRPAPARSQSGHEDPERERGHRQAGEHQRP</sequence>
<evidence type="ECO:0000313" key="2">
    <source>
        <dbReference type="EMBL" id="MEK8048346.1"/>
    </source>
</evidence>
<accession>A0ABU9CBQ7</accession>
<protein>
    <submittedName>
        <fullName evidence="2">Uncharacterized protein</fullName>
    </submittedName>
</protein>
<name>A0ABU9CBQ7_9BURK</name>
<reference evidence="2 3" key="1">
    <citation type="submission" date="2024-04" db="EMBL/GenBank/DDBJ databases">
        <title>Novel species of the genus Ideonella isolated from streams.</title>
        <authorList>
            <person name="Lu H."/>
        </authorList>
    </citation>
    <scope>NUCLEOTIDE SEQUENCE [LARGE SCALE GENOMIC DNA]</scope>
    <source>
        <strain evidence="2 3">LYT19W</strain>
    </source>
</reference>
<dbReference type="Proteomes" id="UP001379945">
    <property type="component" value="Unassembled WGS sequence"/>
</dbReference>
<proteinExistence type="predicted"/>
<comment type="caution">
    <text evidence="2">The sequence shown here is derived from an EMBL/GenBank/DDBJ whole genome shotgun (WGS) entry which is preliminary data.</text>
</comment>
<dbReference type="EMBL" id="JBBUTI010000016">
    <property type="protein sequence ID" value="MEK8048346.1"/>
    <property type="molecule type" value="Genomic_DNA"/>
</dbReference>
<feature type="compositionally biased region" description="Basic and acidic residues" evidence="1">
    <location>
        <begin position="95"/>
        <end position="115"/>
    </location>
</feature>
<feature type="compositionally biased region" description="Low complexity" evidence="1">
    <location>
        <begin position="61"/>
        <end position="77"/>
    </location>
</feature>
<organism evidence="2 3">
    <name type="scientific">Ideonella margarita</name>
    <dbReference type="NCBI Taxonomy" id="2984191"/>
    <lineage>
        <taxon>Bacteria</taxon>
        <taxon>Pseudomonadati</taxon>
        <taxon>Pseudomonadota</taxon>
        <taxon>Betaproteobacteria</taxon>
        <taxon>Burkholderiales</taxon>
        <taxon>Sphaerotilaceae</taxon>
        <taxon>Ideonella</taxon>
    </lineage>
</organism>